<dbReference type="Pfam" id="PF13927">
    <property type="entry name" value="Ig_3"/>
    <property type="match status" value="2"/>
</dbReference>
<feature type="region of interest" description="Disordered" evidence="14">
    <location>
        <begin position="1383"/>
        <end position="1424"/>
    </location>
</feature>
<keyword evidence="8 15" id="KW-1133">Transmembrane helix</keyword>
<dbReference type="GO" id="GO:0016020">
    <property type="term" value="C:membrane"/>
    <property type="evidence" value="ECO:0007669"/>
    <property type="project" value="UniProtKB-SubCell"/>
</dbReference>
<dbReference type="GO" id="GO:0009653">
    <property type="term" value="P:anatomical structure morphogenesis"/>
    <property type="evidence" value="ECO:0007669"/>
    <property type="project" value="UniProtKB-ARBA"/>
</dbReference>
<organism evidence="22">
    <name type="scientific">Thrips palmi</name>
    <name type="common">Melon thrips</name>
    <dbReference type="NCBI Taxonomy" id="161013"/>
    <lineage>
        <taxon>Eukaryota</taxon>
        <taxon>Metazoa</taxon>
        <taxon>Ecdysozoa</taxon>
        <taxon>Arthropoda</taxon>
        <taxon>Hexapoda</taxon>
        <taxon>Insecta</taxon>
        <taxon>Pterygota</taxon>
        <taxon>Neoptera</taxon>
        <taxon>Paraneoptera</taxon>
        <taxon>Thysanoptera</taxon>
        <taxon>Terebrantia</taxon>
        <taxon>Thripoidea</taxon>
        <taxon>Thripidae</taxon>
        <taxon>Thrips</taxon>
    </lineage>
</organism>
<evidence type="ECO:0000256" key="13">
    <source>
        <dbReference type="ARBA" id="ARBA00051722"/>
    </source>
</evidence>
<feature type="domain" description="Tyrosine specific protein phosphatases" evidence="18">
    <location>
        <begin position="1632"/>
        <end position="1707"/>
    </location>
</feature>
<dbReference type="FunFam" id="2.60.40.10:FF:001015">
    <property type="entry name" value="tyrosine-protein phosphatase Lar isoform X4"/>
    <property type="match status" value="1"/>
</dbReference>
<dbReference type="InterPro" id="IPR036179">
    <property type="entry name" value="Ig-like_dom_sf"/>
</dbReference>
<sequence length="2010" mass="220102">MKMRRLLQALSLLLLLSCCHANLNSGSGVFKFIKYLNHPPEITVRPRPQVVRAGGVAFFLCAAKGDPPPLLRWRRRSRSGAAAAAALTERAKVLRLPGPPGPPVGGKVASAAAGGARLLRIQNVQPRDGAIFVCVAENSAGDAVSAEAQLTVLDGKGLPGFPVVSPAISDSLTSRVVEAGHSVVLPCSATGNPLPTIAWLKDGVPLQALHKLGGRVAVINAPGPSGSLNVSAAKESDQGRYECVAENTVGSQFSAPIQLYVKVRRVQPYFTLPAPAEVEVQIGAHINLTCAASGTPMPRLRWHLSKDYAMLNDRRMDWPMADQPQEDQDYQDEEDNELLLVPEHVPMNTEEQETSTHRPDRADGTLGAASVVLNNIKENLNYTCVATSALGVIHSTTRIRVQTLPGPPLALRAYDVTATSARLSWRSPADEPREYALQFRVKGSAAARGFTKGSGVGVAGGIFQEVKGVSSLHYTLRGLTANTKYEVRVVAVNALGRGPHSEPLAFTTLHAEDSPFDVPQTEEAPRGLQVRPLSSTTLLVQWDEPPSPSGPVSGYRVYFTTHPLLPLPLWSQQSVDDSRLSTVSGLTPHQVYWVRVQALTAVGAGPPSVPALVKTQQGVPGSPNKFRLASVSSSWARLEWSPPSPLAEDIVSYELYWNDTYSRERHHLSLSPGSRGALLETLYPGSMYVAWVAARSPRGEGAPTTPLAVRTQPLVLPAPKDIKTWPINTTAIRLEWKPPTAGANLTRGFVVLLESNQEDAVPVEVERSPAPPLEVTWLMPPQSATPVIGYRLLYGPVGDPAPKELLKNAADQRAILDDLERGVQYEFRMAGRTQAGWGQDARLTMWMPEGRPSGPPTNVTVYWQAAGVLAVTWDPPETLERGGNVTVYTASVTKAGDYSGSSPTVIFARNVSAINPKAVFAGLEDGVDVDVQVQAHTSQGAGPASPKLTVRVPPSPARAPLKVGAAATSQHSMEVWWEPLPVRGKLLGYQVLYTTTAVEDLDEWQSLSVGLTESVELVGLERLAEYAVTVAARTREGLGHLSSALTVRVRPTEVPVDLRASDVSTHGLTLKWGPAIQINPLHYRLSWDAVKLFVDAQGITQTQLMPRRDLQLDKAQRMYQLTQLQPFTTYRVNLTAVPADRAYRPPATLIVTTQMAAPQPMVQPALYGVVFGKEIQVILPQASEQYGPISHYYLVVVPEPMPVVEAPERPDRQDAPPVPVPAYSPPIPDTLLTSHLERASLEEREAPLRPYIAASFPQRNIPYTFHLGNNETYDGFRNKPLRSTARYRIFIRAVVDTPQKHLYTSSPYSEPLSLSMRAVPPGAAPRRPDPSVPVERQGGVAVRGGARARLGSPGLMWLVGPLGAALLLCILMVALYVVRRKRRPAKAPDAEPDGPATRPLIANQGVDGQASVSHAHSPVASDPVRVRRQNCQTAAMQAHPPVPVASLAEHMRALRDAGGISQEYESIEPGQTFTWDHSSLEVNRGKNRYANVVAYDHSRVVLNGDEPGADYINANFCDGYRQRDAYVATQGPMPNTFADFWRMVWQLGATTIAMVTRLEERTRVKCHQYWPERGSEQYGQCQVTAVLHQELAHYTLRTFSIRQEGCPPREVRHLQFTSWPDHGVPPYPGPFLLFLRRLRGLRLQGSAGVLPPLVVHCSAGVGRTGCLIVVDAMLERMLHENTVDVYGHVTCLRSQRNYMVQTEEQYSFIHDALLEAVQCGHSEVLARDLQTKLEGLETPVHGPDGTLVTPMDLEFKRLNAMRLPDATFSSASMEANRGKNRLAHAVPYDHARVILSGMGGEPGADYINASFLDGYRSRNAYIATQGPLPNTVSQFWRMVWQHNVAIIVMLTKLKEQGQDKCTQYWPAERALRYGAVLVEPLAEYNLPTYTLREFKVSDDVESRTIRQFHLSDWPGDALIDFIGQVHKTKQQFGQDGPITVHCSGGVGRSGVFIALALLLERMQYEGMVDVLGTVRLLRSQRPSMVSTLEQYHLLYQSSLQYLGSFDHYGS</sequence>
<keyword evidence="3 15" id="KW-0812">Transmembrane</keyword>
<dbReference type="KEGG" id="tpal:117651146"/>
<evidence type="ECO:0000256" key="12">
    <source>
        <dbReference type="ARBA" id="ARBA00023319"/>
    </source>
</evidence>
<evidence type="ECO:0000256" key="14">
    <source>
        <dbReference type="SAM" id="MobiDB-lite"/>
    </source>
</evidence>
<proteinExistence type="predicted"/>
<dbReference type="SMART" id="SM00060">
    <property type="entry name" value="FN3"/>
    <property type="match status" value="7"/>
</dbReference>
<dbReference type="GeneID" id="117651146"/>
<dbReference type="InterPro" id="IPR003961">
    <property type="entry name" value="FN3_dom"/>
</dbReference>
<keyword evidence="4 16" id="KW-0732">Signal</keyword>
<evidence type="ECO:0000256" key="3">
    <source>
        <dbReference type="ARBA" id="ARBA00022692"/>
    </source>
</evidence>
<dbReference type="InterPro" id="IPR003599">
    <property type="entry name" value="Ig_sub"/>
</dbReference>
<dbReference type="InterPro" id="IPR000387">
    <property type="entry name" value="Tyr_Pase_dom"/>
</dbReference>
<feature type="domain" description="Fibronectin type-III" evidence="20">
    <location>
        <begin position="407"/>
        <end position="511"/>
    </location>
</feature>
<feature type="chain" id="PRO_5027997413" description="protein-tyrosine-phosphatase" evidence="16">
    <location>
        <begin position="22"/>
        <end position="2010"/>
    </location>
</feature>
<dbReference type="SMART" id="SM00194">
    <property type="entry name" value="PTPc"/>
    <property type="match status" value="2"/>
</dbReference>
<evidence type="ECO:0000256" key="8">
    <source>
        <dbReference type="ARBA" id="ARBA00022989"/>
    </source>
</evidence>
<evidence type="ECO:0000313" key="22">
    <source>
        <dbReference type="RefSeq" id="XP_034250839.1"/>
    </source>
</evidence>
<feature type="region of interest" description="Disordered" evidence="14">
    <location>
        <begin position="1314"/>
        <end position="1336"/>
    </location>
</feature>
<dbReference type="EC" id="3.1.3.48" evidence="2"/>
<dbReference type="Gene3D" id="2.60.40.10">
    <property type="entry name" value="Immunoglobulins"/>
    <property type="match status" value="10"/>
</dbReference>
<dbReference type="InterPro" id="IPR000242">
    <property type="entry name" value="PTP_cat"/>
</dbReference>
<feature type="domain" description="Ig-like" evidence="19">
    <location>
        <begin position="166"/>
        <end position="254"/>
    </location>
</feature>
<evidence type="ECO:0000259" key="20">
    <source>
        <dbReference type="PROSITE" id="PS50853"/>
    </source>
</evidence>
<feature type="domain" description="Tyrosine specific protein phosphatases" evidence="18">
    <location>
        <begin position="1919"/>
        <end position="1992"/>
    </location>
</feature>
<feature type="domain" description="Fibronectin type-III" evidence="20">
    <location>
        <begin position="524"/>
        <end position="618"/>
    </location>
</feature>
<evidence type="ECO:0000256" key="4">
    <source>
        <dbReference type="ARBA" id="ARBA00022729"/>
    </source>
</evidence>
<evidence type="ECO:0000313" key="21">
    <source>
        <dbReference type="Proteomes" id="UP000515158"/>
    </source>
</evidence>
<keyword evidence="21" id="KW-1185">Reference proteome</keyword>
<feature type="domain" description="Fibronectin type-III" evidence="20">
    <location>
        <begin position="622"/>
        <end position="714"/>
    </location>
</feature>
<dbReference type="Gene3D" id="3.90.190.10">
    <property type="entry name" value="Protein tyrosine phosphatase superfamily"/>
    <property type="match status" value="2"/>
</dbReference>
<dbReference type="PROSITE" id="PS50056">
    <property type="entry name" value="TYR_PHOSPHATASE_2"/>
    <property type="match status" value="2"/>
</dbReference>
<dbReference type="InterPro" id="IPR003595">
    <property type="entry name" value="Tyr_Pase_cat"/>
</dbReference>
<evidence type="ECO:0000256" key="15">
    <source>
        <dbReference type="SAM" id="Phobius"/>
    </source>
</evidence>
<evidence type="ECO:0000256" key="10">
    <source>
        <dbReference type="ARBA" id="ARBA00023157"/>
    </source>
</evidence>
<gene>
    <name evidence="22" type="primary">LOC117651146</name>
</gene>
<dbReference type="SMART" id="SM00409">
    <property type="entry name" value="IG"/>
    <property type="match status" value="3"/>
</dbReference>
<feature type="domain" description="Fibronectin type-III" evidence="20">
    <location>
        <begin position="759"/>
        <end position="853"/>
    </location>
</feature>
<dbReference type="Pfam" id="PF00041">
    <property type="entry name" value="fn3"/>
    <property type="match status" value="6"/>
</dbReference>
<comment type="subcellular location">
    <subcellularLocation>
        <location evidence="1">Membrane</location>
        <topology evidence="1">Single-pass type I membrane protein</topology>
    </subcellularLocation>
</comment>
<dbReference type="OrthoDB" id="10253954at2759"/>
<feature type="domain" description="Fibronectin type-III" evidence="20">
    <location>
        <begin position="1054"/>
        <end position="1156"/>
    </location>
</feature>
<dbReference type="CTD" id="104121"/>
<dbReference type="PROSITE" id="PS00383">
    <property type="entry name" value="TYR_PHOSPHATASE_1"/>
    <property type="match status" value="2"/>
</dbReference>
<dbReference type="Proteomes" id="UP000515158">
    <property type="component" value="Unplaced"/>
</dbReference>
<dbReference type="FunFam" id="3.90.190.10:FF:000102">
    <property type="entry name" value="Receptor-type tyrosine-protein phosphatase"/>
    <property type="match status" value="1"/>
</dbReference>
<dbReference type="FunFam" id="2.60.40.10:FF:000032">
    <property type="entry name" value="palladin isoform X1"/>
    <property type="match status" value="1"/>
</dbReference>
<dbReference type="SUPFAM" id="SSF49265">
    <property type="entry name" value="Fibronectin type III"/>
    <property type="match status" value="5"/>
</dbReference>
<comment type="catalytic activity">
    <reaction evidence="13">
        <text>O-phospho-L-tyrosyl-[protein] + H2O = L-tyrosyl-[protein] + phosphate</text>
        <dbReference type="Rhea" id="RHEA:10684"/>
        <dbReference type="Rhea" id="RHEA-COMP:10136"/>
        <dbReference type="Rhea" id="RHEA-COMP:20101"/>
        <dbReference type="ChEBI" id="CHEBI:15377"/>
        <dbReference type="ChEBI" id="CHEBI:43474"/>
        <dbReference type="ChEBI" id="CHEBI:46858"/>
        <dbReference type="ChEBI" id="CHEBI:61978"/>
        <dbReference type="EC" id="3.1.3.48"/>
    </reaction>
</comment>
<evidence type="ECO:0000256" key="1">
    <source>
        <dbReference type="ARBA" id="ARBA00004479"/>
    </source>
</evidence>
<dbReference type="PROSITE" id="PS50835">
    <property type="entry name" value="IG_LIKE"/>
    <property type="match status" value="3"/>
</dbReference>
<dbReference type="InterPro" id="IPR029021">
    <property type="entry name" value="Prot-tyrosine_phosphatase-like"/>
</dbReference>
<name>A0A6P9A0I6_THRPL</name>
<dbReference type="InterPro" id="IPR007110">
    <property type="entry name" value="Ig-like_dom"/>
</dbReference>
<dbReference type="InterPro" id="IPR036116">
    <property type="entry name" value="FN3_sf"/>
</dbReference>
<dbReference type="SMART" id="SM00404">
    <property type="entry name" value="PTPc_motif"/>
    <property type="match status" value="2"/>
</dbReference>
<keyword evidence="12" id="KW-0393">Immunoglobulin domain</keyword>
<feature type="domain" description="Fibronectin type-III" evidence="20">
    <location>
        <begin position="959"/>
        <end position="1052"/>
    </location>
</feature>
<dbReference type="GO" id="GO:0048666">
    <property type="term" value="P:neuron development"/>
    <property type="evidence" value="ECO:0007669"/>
    <property type="project" value="UniProtKB-ARBA"/>
</dbReference>
<feature type="domain" description="Tyrosine-protein phosphatase" evidence="17">
    <location>
        <begin position="1751"/>
        <end position="2001"/>
    </location>
</feature>
<feature type="domain" description="Ig-like" evidence="19">
    <location>
        <begin position="40"/>
        <end position="151"/>
    </location>
</feature>
<evidence type="ECO:0000259" key="17">
    <source>
        <dbReference type="PROSITE" id="PS50055"/>
    </source>
</evidence>
<evidence type="ECO:0000256" key="16">
    <source>
        <dbReference type="SAM" id="SignalP"/>
    </source>
</evidence>
<keyword evidence="6" id="KW-0378">Hydrolase</keyword>
<evidence type="ECO:0000256" key="5">
    <source>
        <dbReference type="ARBA" id="ARBA00022737"/>
    </source>
</evidence>
<dbReference type="SUPFAM" id="SSF48726">
    <property type="entry name" value="Immunoglobulin"/>
    <property type="match status" value="3"/>
</dbReference>
<dbReference type="FunFam" id="2.60.40.10:FF:000036">
    <property type="entry name" value="receptor-type tyrosine-protein phosphatase delta isoform X1"/>
    <property type="match status" value="1"/>
</dbReference>
<evidence type="ECO:0000256" key="6">
    <source>
        <dbReference type="ARBA" id="ARBA00022801"/>
    </source>
</evidence>
<keyword evidence="11" id="KW-0325">Glycoprotein</keyword>
<dbReference type="InterPro" id="IPR003598">
    <property type="entry name" value="Ig_sub2"/>
</dbReference>
<evidence type="ECO:0000256" key="7">
    <source>
        <dbReference type="ARBA" id="ARBA00022912"/>
    </source>
</evidence>
<keyword evidence="5" id="KW-0677">Repeat</keyword>
<feature type="domain" description="Ig-like" evidence="19">
    <location>
        <begin position="268"/>
        <end position="400"/>
    </location>
</feature>
<dbReference type="GO" id="GO:0004725">
    <property type="term" value="F:protein tyrosine phosphatase activity"/>
    <property type="evidence" value="ECO:0007669"/>
    <property type="project" value="UniProtKB-EC"/>
</dbReference>
<feature type="compositionally biased region" description="Low complexity" evidence="14">
    <location>
        <begin position="1410"/>
        <end position="1421"/>
    </location>
</feature>
<evidence type="ECO:0000259" key="18">
    <source>
        <dbReference type="PROSITE" id="PS50056"/>
    </source>
</evidence>
<dbReference type="CDD" id="cd00063">
    <property type="entry name" value="FN3"/>
    <property type="match status" value="7"/>
</dbReference>
<dbReference type="InParanoid" id="A0A6P9A0I6"/>
<dbReference type="FunCoup" id="A0A6P9A0I6">
    <property type="interactions" value="262"/>
</dbReference>
<dbReference type="PANTHER" id="PTHR46957">
    <property type="entry name" value="CYTOKINE RECEPTOR"/>
    <property type="match status" value="1"/>
</dbReference>
<evidence type="ECO:0000256" key="11">
    <source>
        <dbReference type="ARBA" id="ARBA00023180"/>
    </source>
</evidence>
<feature type="transmembrane region" description="Helical" evidence="15">
    <location>
        <begin position="1355"/>
        <end position="1378"/>
    </location>
</feature>
<protein>
    <recommendedName>
        <fullName evidence="2">protein-tyrosine-phosphatase</fullName>
        <ecNumber evidence="2">3.1.3.48</ecNumber>
    </recommendedName>
</protein>
<dbReference type="RefSeq" id="XP_034250839.1">
    <property type="nucleotide sequence ID" value="XM_034394948.1"/>
</dbReference>
<dbReference type="PROSITE" id="PS50853">
    <property type="entry name" value="FN3"/>
    <property type="match status" value="7"/>
</dbReference>
<dbReference type="SUPFAM" id="SSF52799">
    <property type="entry name" value="(Phosphotyrosine protein) phosphatases II"/>
    <property type="match status" value="2"/>
</dbReference>
<keyword evidence="9 15" id="KW-0472">Membrane</keyword>
<feature type="domain" description="Fibronectin type-III" evidence="20">
    <location>
        <begin position="855"/>
        <end position="955"/>
    </location>
</feature>
<dbReference type="FunFam" id="3.90.190.10:FF:000088">
    <property type="entry name" value="Receptor protein-tyrosine phosphatase LAR"/>
    <property type="match status" value="1"/>
</dbReference>
<accession>A0A6P9A0I6</accession>
<evidence type="ECO:0000256" key="2">
    <source>
        <dbReference type="ARBA" id="ARBA00013064"/>
    </source>
</evidence>
<keyword evidence="7" id="KW-0904">Protein phosphatase</keyword>
<dbReference type="InterPro" id="IPR016130">
    <property type="entry name" value="Tyr_Pase_AS"/>
</dbReference>
<evidence type="ECO:0000256" key="9">
    <source>
        <dbReference type="ARBA" id="ARBA00023136"/>
    </source>
</evidence>
<feature type="signal peptide" evidence="16">
    <location>
        <begin position="1"/>
        <end position="21"/>
    </location>
</feature>
<dbReference type="PANTHER" id="PTHR46957:SF6">
    <property type="entry name" value="PROTEIN-TYROSINE-PHOSPHATASE"/>
    <property type="match status" value="1"/>
</dbReference>
<dbReference type="PROSITE" id="PS50055">
    <property type="entry name" value="TYR_PHOSPHATASE_PTP"/>
    <property type="match status" value="2"/>
</dbReference>
<reference evidence="22" key="1">
    <citation type="submission" date="2025-08" db="UniProtKB">
        <authorList>
            <consortium name="RefSeq"/>
        </authorList>
    </citation>
    <scope>IDENTIFICATION</scope>
    <source>
        <tissue evidence="22">Total insect</tissue>
    </source>
</reference>
<dbReference type="PROSITE" id="PS51257">
    <property type="entry name" value="PROKAR_LIPOPROTEIN"/>
    <property type="match status" value="1"/>
</dbReference>
<dbReference type="SMART" id="SM00408">
    <property type="entry name" value="IGc2"/>
    <property type="match status" value="3"/>
</dbReference>
<dbReference type="InterPro" id="IPR013783">
    <property type="entry name" value="Ig-like_fold"/>
</dbReference>
<evidence type="ECO:0000259" key="19">
    <source>
        <dbReference type="PROSITE" id="PS50835"/>
    </source>
</evidence>
<keyword evidence="10" id="KW-1015">Disulfide bond</keyword>
<dbReference type="InterPro" id="IPR050713">
    <property type="entry name" value="RTP_Phos/Ushers"/>
</dbReference>
<dbReference type="Pfam" id="PF00102">
    <property type="entry name" value="Y_phosphatase"/>
    <property type="match status" value="2"/>
</dbReference>
<feature type="domain" description="Tyrosine-protein phosphatase" evidence="17">
    <location>
        <begin position="1460"/>
        <end position="1716"/>
    </location>
</feature>
<dbReference type="PRINTS" id="PR00700">
    <property type="entry name" value="PRTYPHPHTASE"/>
</dbReference>